<proteinExistence type="predicted"/>
<dbReference type="AlphaFoldDB" id="A0A1X0P948"/>
<dbReference type="EMBL" id="NBCO01000002">
    <property type="protein sequence ID" value="ORC93153.1"/>
    <property type="molecule type" value="Genomic_DNA"/>
</dbReference>
<comment type="caution">
    <text evidence="2">The sequence shown here is derived from an EMBL/GenBank/DDBJ whole genome shotgun (WGS) entry which is preliminary data.</text>
</comment>
<organism evidence="2 3">
    <name type="scientific">Trypanosoma theileri</name>
    <dbReference type="NCBI Taxonomy" id="67003"/>
    <lineage>
        <taxon>Eukaryota</taxon>
        <taxon>Discoba</taxon>
        <taxon>Euglenozoa</taxon>
        <taxon>Kinetoplastea</taxon>
        <taxon>Metakinetoplastina</taxon>
        <taxon>Trypanosomatida</taxon>
        <taxon>Trypanosomatidae</taxon>
        <taxon>Trypanosoma</taxon>
    </lineage>
</organism>
<gene>
    <name evidence="2" type="ORF">TM35_000024790</name>
</gene>
<evidence type="ECO:0000313" key="3">
    <source>
        <dbReference type="Proteomes" id="UP000192257"/>
    </source>
</evidence>
<evidence type="ECO:0000313" key="2">
    <source>
        <dbReference type="EMBL" id="ORC93153.1"/>
    </source>
</evidence>
<accession>A0A1X0P948</accession>
<dbReference type="VEuPathDB" id="TriTrypDB:TM35_000024790"/>
<reference evidence="2 3" key="1">
    <citation type="submission" date="2017-03" db="EMBL/GenBank/DDBJ databases">
        <title>An alternative strategy for trypanosome survival in the mammalian bloodstream revealed through genome and transcriptome analysis of the ubiquitous bovine parasite Trypanosoma (Megatrypanum) theileri.</title>
        <authorList>
            <person name="Kelly S."/>
            <person name="Ivens A."/>
            <person name="Mott A."/>
            <person name="O'Neill E."/>
            <person name="Emms D."/>
            <person name="Macleod O."/>
            <person name="Voorheis P."/>
            <person name="Matthews J."/>
            <person name="Matthews K."/>
            <person name="Carrington M."/>
        </authorList>
    </citation>
    <scope>NUCLEOTIDE SEQUENCE [LARGE SCALE GENOMIC DNA]</scope>
    <source>
        <strain evidence="2">Edinburgh</strain>
    </source>
</reference>
<feature type="coiled-coil region" evidence="1">
    <location>
        <begin position="181"/>
        <end position="244"/>
    </location>
</feature>
<keyword evidence="3" id="KW-1185">Reference proteome</keyword>
<protein>
    <submittedName>
        <fullName evidence="2">Uncharacterized protein</fullName>
    </submittedName>
</protein>
<feature type="coiled-coil region" evidence="1">
    <location>
        <begin position="5"/>
        <end position="105"/>
    </location>
</feature>
<dbReference type="RefSeq" id="XP_028887219.1">
    <property type="nucleotide sequence ID" value="XM_029021797.1"/>
</dbReference>
<name>A0A1X0P948_9TRYP</name>
<dbReference type="Proteomes" id="UP000192257">
    <property type="component" value="Unassembled WGS sequence"/>
</dbReference>
<sequence length="246" mass="28628">MTALTQDEEKLAKAAIEENEKLRRLLNEANNESRANDDYNGTDTERADSIFSLKRRNDILRGEIADLQNQLVASDVSAAETVHKYNRLQAKRAHLRNEVQGLRNIKMHQTPKVREANRFAGERMQMKKSSDEANRATKNEIKTLKEMREKEIEQLHVTMRKEAYLKERVDCTVLPTHLRDKHALKAAIDAKERTIKKLEYDIEIAQNRQGNRSNYGGHNEEKDIGKLREEYVKLQETLTTLQYELN</sequence>
<evidence type="ECO:0000256" key="1">
    <source>
        <dbReference type="SAM" id="Coils"/>
    </source>
</evidence>
<keyword evidence="1" id="KW-0175">Coiled coil</keyword>
<dbReference type="GeneID" id="39981577"/>
<dbReference type="OrthoDB" id="248389at2759"/>